<reference evidence="3 11" key="5">
    <citation type="submission" date="2023-06" db="EMBL/GenBank/DDBJ databases">
        <title>Acute promotion of culturable opportunistic pathogens and persistent increase of antibiotic resistance following antibiotic exposure in mouse gut microbiota.</title>
        <authorList>
            <person name="Li L."/>
            <person name="Wang B."/>
            <person name="Sun Y."/>
            <person name="Wang M."/>
            <person name="Xu H."/>
        </authorList>
    </citation>
    <scope>NUCLEOTIDE SEQUENCE [LARGE SCALE GENOMIC DNA]</scope>
    <source>
        <strain evidence="3 11">CRI2_2</strain>
    </source>
</reference>
<reference evidence="6 8" key="2">
    <citation type="submission" date="2020-03" db="EMBL/GenBank/DDBJ databases">
        <title>Characterization of ganglioside-mimicking enterococci.</title>
        <authorList>
            <person name="Patry R.T."/>
            <person name="Nothaft H."/>
            <person name="Bridger R."/>
            <person name="Shajahan A."/>
            <person name="Huynh S."/>
            <person name="Sanchez S."/>
            <person name="Azadi P."/>
            <person name="Cooper K."/>
            <person name="Miller W.G."/>
            <person name="Parker C.T."/>
            <person name="Wells L."/>
            <person name="Szymanski C.M."/>
        </authorList>
    </citation>
    <scope>NUCLEOTIDE SEQUENCE [LARGE SCALE GENOMIC DNA]</scope>
    <source>
        <strain evidence="6 8">EGM181</strain>
    </source>
</reference>
<dbReference type="SUPFAM" id="SSF55729">
    <property type="entry name" value="Acyl-CoA N-acyltransferases (Nat)"/>
    <property type="match status" value="1"/>
</dbReference>
<dbReference type="GO" id="GO:0016747">
    <property type="term" value="F:acyltransferase activity, transferring groups other than amino-acyl groups"/>
    <property type="evidence" value="ECO:0007669"/>
    <property type="project" value="InterPro"/>
</dbReference>
<evidence type="ECO:0000313" key="3">
    <source>
        <dbReference type="EMBL" id="MDL4936497.1"/>
    </source>
</evidence>
<evidence type="ECO:0000313" key="10">
    <source>
        <dbReference type="Proteomes" id="UP001183682"/>
    </source>
</evidence>
<dbReference type="Proteomes" id="UP000571857">
    <property type="component" value="Unassembled WGS sequence"/>
</dbReference>
<dbReference type="RefSeq" id="WP_003128973.1">
    <property type="nucleotide sequence ID" value="NZ_BSYC01000001.1"/>
</dbReference>
<keyword evidence="4" id="KW-0808">Transferase</keyword>
<dbReference type="Proteomes" id="UP000516696">
    <property type="component" value="Chromosome"/>
</dbReference>
<dbReference type="EMBL" id="JARPZN010000016">
    <property type="protein sequence ID" value="MDT2691600.1"/>
    <property type="molecule type" value="Genomic_DNA"/>
</dbReference>
<dbReference type="Proteomes" id="UP001183682">
    <property type="component" value="Unassembled WGS sequence"/>
</dbReference>
<reference evidence="2 9" key="3">
    <citation type="submission" date="2020-06" db="EMBL/GenBank/DDBJ databases">
        <title>Crossreactivity between MHC class I-restricted antigens from cancer cells and an enterococcal bacteriophage.</title>
        <authorList>
            <person name="Fluckiger A."/>
            <person name="Daillere R."/>
            <person name="Sassi M."/>
            <person name="Cattoir V."/>
            <person name="Kroemer G."/>
            <person name="Zitvogel L."/>
        </authorList>
    </citation>
    <scope>NUCLEOTIDE SEQUENCE [LARGE SCALE GENOMIC DNA]</scope>
    <source>
        <strain evidence="2 9">EG4</strain>
    </source>
</reference>
<dbReference type="EMBL" id="CP050485">
    <property type="protein sequence ID" value="QOG25837.1"/>
    <property type="molecule type" value="Genomic_DNA"/>
</dbReference>
<dbReference type="EMBL" id="JASUBT010000008">
    <property type="protein sequence ID" value="MDL4936497.1"/>
    <property type="molecule type" value="Genomic_DNA"/>
</dbReference>
<evidence type="ECO:0000313" key="5">
    <source>
        <dbReference type="EMBL" id="MXS27145.1"/>
    </source>
</evidence>
<evidence type="ECO:0000313" key="8">
    <source>
        <dbReference type="Proteomes" id="UP000516696"/>
    </source>
</evidence>
<name>A0A1V8Z0J3_ENTGA</name>
<evidence type="ECO:0000313" key="11">
    <source>
        <dbReference type="Proteomes" id="UP001241571"/>
    </source>
</evidence>
<gene>
    <name evidence="6" type="ORF">EGM181_00310</name>
    <name evidence="5" type="ORF">GTI89_13880</name>
    <name evidence="2" type="ORF">HWH42_07180</name>
    <name evidence="4" type="ORF">P7E30_15585</name>
    <name evidence="3" type="ORF">QRX88_12285</name>
</gene>
<dbReference type="Gene3D" id="3.40.630.30">
    <property type="match status" value="1"/>
</dbReference>
<dbReference type="InterPro" id="IPR000182">
    <property type="entry name" value="GNAT_dom"/>
</dbReference>
<keyword evidence="4" id="KW-0012">Acyltransferase</keyword>
<evidence type="ECO:0000313" key="2">
    <source>
        <dbReference type="EMBL" id="MBA0972364.1"/>
    </source>
</evidence>
<reference evidence="5 7" key="1">
    <citation type="submission" date="2019-04" db="EMBL/GenBank/DDBJ databases">
        <title>Step-wise assembly of the neonatal virome modulated by breast feeding.</title>
        <authorList>
            <person name="Liang G."/>
            <person name="Bushman F."/>
        </authorList>
    </citation>
    <scope>NUCLEOTIDE SEQUENCE [LARGE SCALE GENOMIC DNA]</scope>
    <source>
        <strain evidence="5 7">E3404</strain>
    </source>
</reference>
<dbReference type="Pfam" id="PF13673">
    <property type="entry name" value="Acetyltransf_10"/>
    <property type="match status" value="1"/>
</dbReference>
<proteinExistence type="predicted"/>
<evidence type="ECO:0000313" key="4">
    <source>
        <dbReference type="EMBL" id="MDT2691600.1"/>
    </source>
</evidence>
<sequence length="145" mass="16906">MIVMIKELHEMTGLEFHQIAALRTQVFVVEQNCPYQEVDAIDLIAKHLCIFDEQQQLVSYARIYFIEGTVHFGRVLVNPLFRGQGHGDQLLQEIIKQLNRFYPNAPIEIEAQAHLQKFYGKYNFVTVSDPFDEDGILHVVMRKEK</sequence>
<evidence type="ECO:0000313" key="7">
    <source>
        <dbReference type="Proteomes" id="UP000439965"/>
    </source>
</evidence>
<dbReference type="Proteomes" id="UP000439965">
    <property type="component" value="Unassembled WGS sequence"/>
</dbReference>
<accession>A0A1V8Z0J3</accession>
<feature type="domain" description="N-acetyltransferase" evidence="1">
    <location>
        <begin position="6"/>
        <end position="145"/>
    </location>
</feature>
<dbReference type="AlphaFoldDB" id="A0A1V8Z0J3"/>
<dbReference type="PROSITE" id="PS51186">
    <property type="entry name" value="GNAT"/>
    <property type="match status" value="1"/>
</dbReference>
<dbReference type="EMBL" id="JABXJK010000034">
    <property type="protein sequence ID" value="MBA0972364.1"/>
    <property type="molecule type" value="Genomic_DNA"/>
</dbReference>
<evidence type="ECO:0000313" key="6">
    <source>
        <dbReference type="EMBL" id="QOG25837.1"/>
    </source>
</evidence>
<evidence type="ECO:0000313" key="9">
    <source>
        <dbReference type="Proteomes" id="UP000571857"/>
    </source>
</evidence>
<dbReference type="InterPro" id="IPR016181">
    <property type="entry name" value="Acyl_CoA_acyltransferase"/>
</dbReference>
<organism evidence="4 10">
    <name type="scientific">Enterococcus gallinarum</name>
    <dbReference type="NCBI Taxonomy" id="1353"/>
    <lineage>
        <taxon>Bacteria</taxon>
        <taxon>Bacillati</taxon>
        <taxon>Bacillota</taxon>
        <taxon>Bacilli</taxon>
        <taxon>Lactobacillales</taxon>
        <taxon>Enterococcaceae</taxon>
        <taxon>Enterococcus</taxon>
    </lineage>
</organism>
<protein>
    <submittedName>
        <fullName evidence="4">GNAT family N-acetyltransferase</fullName>
        <ecNumber evidence="4">2.3.1.-</ecNumber>
    </submittedName>
</protein>
<dbReference type="EC" id="2.3.1.-" evidence="4"/>
<reference evidence="4" key="4">
    <citation type="submission" date="2023-03" db="EMBL/GenBank/DDBJ databases">
        <authorList>
            <person name="Shen W."/>
            <person name="Cai J."/>
        </authorList>
    </citation>
    <scope>NUCLEOTIDE SEQUENCE</scope>
    <source>
        <strain evidence="4">K69-2</strain>
    </source>
</reference>
<dbReference type="CDD" id="cd04301">
    <property type="entry name" value="NAT_SF"/>
    <property type="match status" value="1"/>
</dbReference>
<dbReference type="Proteomes" id="UP001241571">
    <property type="component" value="Unassembled WGS sequence"/>
</dbReference>
<evidence type="ECO:0000259" key="1">
    <source>
        <dbReference type="PROSITE" id="PS51186"/>
    </source>
</evidence>
<dbReference type="GeneID" id="93222629"/>
<dbReference type="EMBL" id="WVTI01000015">
    <property type="protein sequence ID" value="MXS27145.1"/>
    <property type="molecule type" value="Genomic_DNA"/>
</dbReference>